<dbReference type="Gene3D" id="2.60.40.10">
    <property type="entry name" value="Immunoglobulins"/>
    <property type="match status" value="1"/>
</dbReference>
<feature type="compositionally biased region" description="Low complexity" evidence="1">
    <location>
        <begin position="138"/>
        <end position="155"/>
    </location>
</feature>
<name>I3R5Y5_HALMT</name>
<evidence type="ECO:0000313" key="5">
    <source>
        <dbReference type="EMBL" id="ELZ99963.1"/>
    </source>
</evidence>
<reference evidence="3 7" key="2">
    <citation type="journal article" date="2012" name="J. Bacteriol.">
        <title>Complete genome sequence of the metabolically versatile halophilic archaeon Haloferax mediterranei, a poly(3-hydroxybutyrate-co-3-hydroxyvalerate) producer.</title>
        <authorList>
            <person name="Han J."/>
            <person name="Zhang F."/>
            <person name="Hou J."/>
            <person name="Liu X."/>
            <person name="Li M."/>
            <person name="Liu H."/>
            <person name="Cai L."/>
            <person name="Zhang B."/>
            <person name="Chen Y."/>
            <person name="Zhou J."/>
            <person name="Hu S."/>
            <person name="Xiang H."/>
        </authorList>
    </citation>
    <scope>NUCLEOTIDE SEQUENCE [LARGE SCALE GENOMIC DNA]</scope>
    <source>
        <strain evidence="7">ATCC 33500 / DSM 1411 / JCM 8866 / NBRC 14739 / NCIMB 2177 / R-4</strain>
        <strain evidence="3">CGMCC 1.2087</strain>
    </source>
</reference>
<evidence type="ECO:0000313" key="6">
    <source>
        <dbReference type="EMBL" id="QCQ74102.1"/>
    </source>
</evidence>
<gene>
    <name evidence="3" type="ordered locus">HFX_1949</name>
    <name evidence="4" type="ORF">BM92_10465</name>
    <name evidence="5" type="ORF">C439_11528</name>
    <name evidence="6" type="ORF">E6P09_01950</name>
</gene>
<evidence type="ECO:0000313" key="4">
    <source>
        <dbReference type="EMBL" id="AHZ23033.1"/>
    </source>
</evidence>
<sequence length="192" mass="19740">MCTQIKDSFRLLFVTVVLVGAVVGGTGVAAAENSSVSFVTEDGKVTVQPAENQTIRATSDLEPGTNVSLRVVSADDTEPRFLKTTETTVGEDGNFSAAFNFSEAPDGGTFTVTAEILLPSTDDDQVESEGVVVEDTESTTTETADSTNETAAGTETTEKDGIGIMVPGFGIGTAVFALAAVGAVAFLAGRRS</sequence>
<keyword evidence="2" id="KW-1133">Transmembrane helix</keyword>
<dbReference type="EMBL" id="CP007551">
    <property type="protein sequence ID" value="AHZ23033.1"/>
    <property type="molecule type" value="Genomic_DNA"/>
</dbReference>
<dbReference type="AlphaFoldDB" id="I3R5Y5"/>
<dbReference type="Proteomes" id="UP000006469">
    <property type="component" value="Chromosome"/>
</dbReference>
<organism evidence="3 7">
    <name type="scientific">Haloferax mediterranei (strain ATCC 33500 / DSM 1411 / JCM 8866 / NBRC 14739 / NCIMB 2177 / R-4)</name>
    <name type="common">Halobacterium mediterranei</name>
    <dbReference type="NCBI Taxonomy" id="523841"/>
    <lineage>
        <taxon>Archaea</taxon>
        <taxon>Methanobacteriati</taxon>
        <taxon>Methanobacteriota</taxon>
        <taxon>Stenosarchaea group</taxon>
        <taxon>Halobacteria</taxon>
        <taxon>Halobacteriales</taxon>
        <taxon>Haloferacaceae</taxon>
        <taxon>Haloferax</taxon>
    </lineage>
</organism>
<feature type="region of interest" description="Disordered" evidence="1">
    <location>
        <begin position="133"/>
        <end position="155"/>
    </location>
</feature>
<dbReference type="InterPro" id="IPR013783">
    <property type="entry name" value="Ig-like_fold"/>
</dbReference>
<dbReference type="GeneID" id="40155141"/>
<reference evidence="4 9" key="4">
    <citation type="submission" date="2014-04" db="EMBL/GenBank/DDBJ databases">
        <title>Transcriptional profiles of Haloferax mediterranei on the basis of nitrogen availability.</title>
        <authorList>
            <person name="Bautista V."/>
        </authorList>
    </citation>
    <scope>NUCLEOTIDE SEQUENCE [LARGE SCALE GENOMIC DNA]</scope>
    <source>
        <strain evidence="4">ATCC 33500</strain>
        <strain evidence="9">ATCC 33500 / DSM 1411 / JCM 8866 / NBRC 14739 / NCIMB 2177 / R-4</strain>
    </source>
</reference>
<dbReference type="PaxDb" id="523841-HFX_1949"/>
<evidence type="ECO:0000313" key="7">
    <source>
        <dbReference type="Proteomes" id="UP000006469"/>
    </source>
</evidence>
<keyword evidence="2" id="KW-0812">Transmembrane</keyword>
<feature type="transmembrane region" description="Helical" evidence="2">
    <location>
        <begin position="164"/>
        <end position="188"/>
    </location>
</feature>
<keyword evidence="8" id="KW-1185">Reference proteome</keyword>
<dbReference type="HOGENOM" id="CLU_1412325_0_0_2"/>
<dbReference type="NCBIfam" id="NF045517">
    <property type="entry name" value="halo_surf_dom"/>
    <property type="match status" value="1"/>
</dbReference>
<reference evidence="3" key="1">
    <citation type="journal article" date="2012" name="Appl. Environ. Microbiol.">
        <title>Identification of the haloarchaeal phasin (PhaP) that functions in polyhydroxyalkanoate accumulation and granule formation in Haloferax mediterranei.</title>
        <authorList>
            <person name="Cai S."/>
            <person name="Cai L."/>
            <person name="Liu H."/>
            <person name="Liu X."/>
            <person name="Han J."/>
            <person name="Zhou J."/>
            <person name="Xiang H."/>
        </authorList>
    </citation>
    <scope>NUCLEOTIDE SEQUENCE</scope>
    <source>
        <strain evidence="3">CGMCC 1.2087</strain>
    </source>
</reference>
<evidence type="ECO:0000313" key="8">
    <source>
        <dbReference type="Proteomes" id="UP000011603"/>
    </source>
</evidence>
<evidence type="ECO:0000313" key="9">
    <source>
        <dbReference type="Proteomes" id="UP000027075"/>
    </source>
</evidence>
<dbReference type="RefSeq" id="WP_004059288.1">
    <property type="nucleotide sequence ID" value="NC_017941.2"/>
</dbReference>
<keyword evidence="2" id="KW-0472">Membrane</keyword>
<dbReference type="Proteomes" id="UP000299011">
    <property type="component" value="Chromosome"/>
</dbReference>
<dbReference type="EMBL" id="AOLO01000009">
    <property type="protein sequence ID" value="ELZ99963.1"/>
    <property type="molecule type" value="Genomic_DNA"/>
</dbReference>
<accession>I3R5Y5</accession>
<dbReference type="EMBL" id="CP039139">
    <property type="protein sequence ID" value="QCQ74102.1"/>
    <property type="molecule type" value="Genomic_DNA"/>
</dbReference>
<dbReference type="Proteomes" id="UP000011603">
    <property type="component" value="Unassembled WGS sequence"/>
</dbReference>
<protein>
    <recommendedName>
        <fullName evidence="11">PGF-CTERM sorting domain-containing protein</fullName>
    </recommendedName>
</protein>
<evidence type="ECO:0008006" key="11">
    <source>
        <dbReference type="Google" id="ProtNLM"/>
    </source>
</evidence>
<reference evidence="3" key="5">
    <citation type="submission" date="2014-05" db="EMBL/GenBank/DDBJ databases">
        <authorList>
            <person name="Wang L."/>
            <person name="Yang H."/>
            <person name="Xiang H."/>
        </authorList>
    </citation>
    <scope>NUCLEOTIDE SEQUENCE</scope>
    <source>
        <strain evidence="3">CGMCC 1.2087</strain>
    </source>
</reference>
<dbReference type="Proteomes" id="UP000027075">
    <property type="component" value="Chromosome"/>
</dbReference>
<dbReference type="PATRIC" id="fig|523841.21.peg.2330"/>
<evidence type="ECO:0000313" key="3">
    <source>
        <dbReference type="EMBL" id="AFK19645.1"/>
    </source>
</evidence>
<reference evidence="6 10" key="6">
    <citation type="submission" date="2019-04" db="EMBL/GenBank/DDBJ databases">
        <title>Methylomes of two halophilic Archaea, Haloarcula marismortui and Haloferax mediterranei.</title>
        <authorList>
            <person name="DasSarma S."/>
            <person name="DasSarma P."/>
            <person name="DasSarma S."/>
            <person name="Fomenkov A."/>
            <person name="Vincze T."/>
            <person name="Anton B.P."/>
            <person name="Roberts R.J."/>
        </authorList>
    </citation>
    <scope>NUCLEOTIDE SEQUENCE [LARGE SCALE GENOMIC DNA]</scope>
    <source>
        <strain evidence="6">ATCC 33500</strain>
        <strain evidence="10">ATCC 33500 / DSM 1411 / JCM 8866 / NBRC 14739 / NCIMB 2177 / R-4</strain>
    </source>
</reference>
<reference evidence="5 8" key="3">
    <citation type="journal article" date="2014" name="PLoS Genet.">
        <title>Phylogenetically driven sequencing of extremely halophilic archaea reveals strategies for static and dynamic osmo-response.</title>
        <authorList>
            <person name="Becker E.A."/>
            <person name="Seitzer P.M."/>
            <person name="Tritt A."/>
            <person name="Larsen D."/>
            <person name="Krusor M."/>
            <person name="Yao A.I."/>
            <person name="Wu D."/>
            <person name="Madern D."/>
            <person name="Eisen J.A."/>
            <person name="Darling A.E."/>
            <person name="Facciotti M.T."/>
        </authorList>
    </citation>
    <scope>NUCLEOTIDE SEQUENCE [LARGE SCALE GENOMIC DNA]</scope>
    <source>
        <strain evidence="5">ATCC 33500</strain>
        <strain evidence="8">ATCC 33500 / DSM 1411 / JCM 8866 / NBRC 14739 / NCIMB 2177 / R-4</strain>
    </source>
</reference>
<dbReference type="KEGG" id="hme:HFX_1949"/>
<dbReference type="eggNOG" id="arCOG06273">
    <property type="taxonomic scope" value="Archaea"/>
</dbReference>
<evidence type="ECO:0000313" key="10">
    <source>
        <dbReference type="Proteomes" id="UP000299011"/>
    </source>
</evidence>
<evidence type="ECO:0000256" key="1">
    <source>
        <dbReference type="SAM" id="MobiDB-lite"/>
    </source>
</evidence>
<proteinExistence type="predicted"/>
<dbReference type="EMBL" id="CP001868">
    <property type="protein sequence ID" value="AFK19645.1"/>
    <property type="molecule type" value="Genomic_DNA"/>
</dbReference>
<evidence type="ECO:0000256" key="2">
    <source>
        <dbReference type="SAM" id="Phobius"/>
    </source>
</evidence>
<dbReference type="OrthoDB" id="293592at2157"/>